<dbReference type="EMBL" id="GBRH01274053">
    <property type="protein sequence ID" value="JAD23842.1"/>
    <property type="molecule type" value="Transcribed_RNA"/>
</dbReference>
<reference evidence="1" key="2">
    <citation type="journal article" date="2015" name="Data Brief">
        <title>Shoot transcriptome of the giant reed, Arundo donax.</title>
        <authorList>
            <person name="Barrero R.A."/>
            <person name="Guerrero F.D."/>
            <person name="Moolhuijzen P."/>
            <person name="Goolsby J.A."/>
            <person name="Tidwell J."/>
            <person name="Bellgard S.E."/>
            <person name="Bellgard M.I."/>
        </authorList>
    </citation>
    <scope>NUCLEOTIDE SEQUENCE</scope>
    <source>
        <tissue evidence="1">Shoot tissue taken approximately 20 cm above the soil surface</tissue>
    </source>
</reference>
<reference evidence="1" key="1">
    <citation type="submission" date="2014-09" db="EMBL/GenBank/DDBJ databases">
        <authorList>
            <person name="Magalhaes I.L.F."/>
            <person name="Oliveira U."/>
            <person name="Santos F.R."/>
            <person name="Vidigal T.H.D.A."/>
            <person name="Brescovit A.D."/>
            <person name="Santos A.J."/>
        </authorList>
    </citation>
    <scope>NUCLEOTIDE SEQUENCE</scope>
    <source>
        <tissue evidence="1">Shoot tissue taken approximately 20 cm above the soil surface</tissue>
    </source>
</reference>
<sequence length="40" mass="4591">MSTRLDFESAWLTVVLYGKTEAQTSRKMFIGSSKLHKQKS</sequence>
<dbReference type="AlphaFoldDB" id="A0A0A8YMN7"/>
<name>A0A0A8YMN7_ARUDO</name>
<evidence type="ECO:0000313" key="1">
    <source>
        <dbReference type="EMBL" id="JAD23842.1"/>
    </source>
</evidence>
<protein>
    <submittedName>
        <fullName evidence="1">Uncharacterized protein</fullName>
    </submittedName>
</protein>
<organism evidence="1">
    <name type="scientific">Arundo donax</name>
    <name type="common">Giant reed</name>
    <name type="synonym">Donax arundinaceus</name>
    <dbReference type="NCBI Taxonomy" id="35708"/>
    <lineage>
        <taxon>Eukaryota</taxon>
        <taxon>Viridiplantae</taxon>
        <taxon>Streptophyta</taxon>
        <taxon>Embryophyta</taxon>
        <taxon>Tracheophyta</taxon>
        <taxon>Spermatophyta</taxon>
        <taxon>Magnoliopsida</taxon>
        <taxon>Liliopsida</taxon>
        <taxon>Poales</taxon>
        <taxon>Poaceae</taxon>
        <taxon>PACMAD clade</taxon>
        <taxon>Arundinoideae</taxon>
        <taxon>Arundineae</taxon>
        <taxon>Arundo</taxon>
    </lineage>
</organism>
<accession>A0A0A8YMN7</accession>
<proteinExistence type="predicted"/>